<dbReference type="InterPro" id="IPR005302">
    <property type="entry name" value="MoCF_Sase_C"/>
</dbReference>
<dbReference type="Proteomes" id="UP000075025">
    <property type="component" value="Unassembled WGS sequence"/>
</dbReference>
<dbReference type="Pfam" id="PF03473">
    <property type="entry name" value="MOSC"/>
    <property type="match status" value="1"/>
</dbReference>
<dbReference type="PATRIC" id="fig|2033.6.peg.2783"/>
<dbReference type="InterPro" id="IPR011037">
    <property type="entry name" value="Pyrv_Knase-like_insert_dom_sf"/>
</dbReference>
<dbReference type="SUPFAM" id="SSF50800">
    <property type="entry name" value="PK beta-barrel domain-like"/>
    <property type="match status" value="1"/>
</dbReference>
<feature type="domain" description="MOSC" evidence="1">
    <location>
        <begin position="115"/>
        <end position="264"/>
    </location>
</feature>
<dbReference type="AlphaFoldDB" id="A0A147F1I6"/>
<gene>
    <name evidence="2" type="ORF">NS220_01070</name>
</gene>
<dbReference type="PROSITE" id="PS51340">
    <property type="entry name" value="MOSC"/>
    <property type="match status" value="1"/>
</dbReference>
<evidence type="ECO:0000259" key="1">
    <source>
        <dbReference type="PROSITE" id="PS51340"/>
    </source>
</evidence>
<reference evidence="2 3" key="1">
    <citation type="journal article" date="2016" name="Front. Microbiol.">
        <title>Genomic Resource of Rice Seed Associated Bacteria.</title>
        <authorList>
            <person name="Midha S."/>
            <person name="Bansal K."/>
            <person name="Sharma S."/>
            <person name="Kumar N."/>
            <person name="Patil P.P."/>
            <person name="Chaudhry V."/>
            <person name="Patil P.B."/>
        </authorList>
    </citation>
    <scope>NUCLEOTIDE SEQUENCE [LARGE SCALE GENOMIC DNA]</scope>
    <source>
        <strain evidence="2 3">NS220</strain>
    </source>
</reference>
<accession>A0A147F1I6</accession>
<protein>
    <recommendedName>
        <fullName evidence="1">MOSC domain-containing protein</fullName>
    </recommendedName>
</protein>
<dbReference type="OrthoDB" id="9793178at2"/>
<sequence length="266" mass="28711">MITVSALYRHPVKGFTPERQDHLVVQDDGRIRGDRVLAFRFADAVEPVDDDGLDAWPKSGGLALMDFPSLARVSATYDAEAQRLALRAEGRLLAEATIDDAGRAELEEAITAYVGTTPEATALEREGALPLRLIGDGRTSRFQDRARGFVSLHGSASVGAVDAAVSAPVDDRRFRSNIIVTGTAPWAELDWHGRVRIGDVVFDVQRPIGRCAAIMANPDTGERDARLLGVLTRQFGQDEATLGILLLPAEGGGVIREGDEVRVESE</sequence>
<evidence type="ECO:0000313" key="2">
    <source>
        <dbReference type="EMBL" id="KTR96719.1"/>
    </source>
</evidence>
<dbReference type="RefSeq" id="WP_058622263.1">
    <property type="nucleotide sequence ID" value="NZ_LDRT01000005.1"/>
</dbReference>
<dbReference type="EMBL" id="LDRT01000005">
    <property type="protein sequence ID" value="KTR96719.1"/>
    <property type="molecule type" value="Genomic_DNA"/>
</dbReference>
<proteinExistence type="predicted"/>
<dbReference type="GO" id="GO:0030151">
    <property type="term" value="F:molybdenum ion binding"/>
    <property type="evidence" value="ECO:0007669"/>
    <property type="project" value="InterPro"/>
</dbReference>
<dbReference type="GO" id="GO:0030170">
    <property type="term" value="F:pyridoxal phosphate binding"/>
    <property type="evidence" value="ECO:0007669"/>
    <property type="project" value="InterPro"/>
</dbReference>
<comment type="caution">
    <text evidence="2">The sequence shown here is derived from an EMBL/GenBank/DDBJ whole genome shotgun (WGS) entry which is preliminary data.</text>
</comment>
<organism evidence="2 3">
    <name type="scientific">Microbacterium testaceum</name>
    <name type="common">Aureobacterium testaceum</name>
    <name type="synonym">Brevibacterium testaceum</name>
    <dbReference type="NCBI Taxonomy" id="2033"/>
    <lineage>
        <taxon>Bacteria</taxon>
        <taxon>Bacillati</taxon>
        <taxon>Actinomycetota</taxon>
        <taxon>Actinomycetes</taxon>
        <taxon>Micrococcales</taxon>
        <taxon>Microbacteriaceae</taxon>
        <taxon>Microbacterium</taxon>
    </lineage>
</organism>
<dbReference type="GO" id="GO:0003824">
    <property type="term" value="F:catalytic activity"/>
    <property type="evidence" value="ECO:0007669"/>
    <property type="project" value="InterPro"/>
</dbReference>
<name>A0A147F1I6_MICTE</name>
<evidence type="ECO:0000313" key="3">
    <source>
        <dbReference type="Proteomes" id="UP000075025"/>
    </source>
</evidence>